<sequence length="305" mass="33468">MPYAHRSGAKCRAKRAATASEPNVNCNPVLTVLCSLTPWDRAQATRQLERPPLPPTSSLFQPPHDHRRAASYCRNVSPRTSYTTQNIQPQWFRPSSLPQTPTSTASYSTTITQGWGTSFSQQQQPSQELPQTTPNIGKSAAVCKPVMQRTAKPTANFVPCHQATQVRVAHSIGVLRAEEDEVNMDQHKNVRVGETGDRQENPLTGSITWHDSDMRKYMSDTAGQGTRGLGALRIGDFYKTVTTCELQKTTDWGSTGHMANHQQTTPGKTPMSCRVTGLSTCQNDLVTQLSTADCNSGTLNGPRRS</sequence>
<feature type="region of interest" description="Disordered" evidence="1">
    <location>
        <begin position="47"/>
        <end position="66"/>
    </location>
</feature>
<reference evidence="2 3" key="1">
    <citation type="submission" date="2023-02" db="EMBL/GenBank/DDBJ databases">
        <title>LHISI_Scaffold_Assembly.</title>
        <authorList>
            <person name="Stuart O.P."/>
            <person name="Cleave R."/>
            <person name="Magrath M.J.L."/>
            <person name="Mikheyev A.S."/>
        </authorList>
    </citation>
    <scope>NUCLEOTIDE SEQUENCE [LARGE SCALE GENOMIC DNA]</scope>
    <source>
        <strain evidence="2">Daus_M_001</strain>
        <tissue evidence="2">Leg muscle</tissue>
    </source>
</reference>
<evidence type="ECO:0000313" key="2">
    <source>
        <dbReference type="EMBL" id="KAJ8892956.1"/>
    </source>
</evidence>
<dbReference type="Proteomes" id="UP001159363">
    <property type="component" value="Chromosome 2"/>
</dbReference>
<comment type="caution">
    <text evidence="2">The sequence shown here is derived from an EMBL/GenBank/DDBJ whole genome shotgun (WGS) entry which is preliminary data.</text>
</comment>
<feature type="region of interest" description="Disordered" evidence="1">
    <location>
        <begin position="1"/>
        <end position="20"/>
    </location>
</feature>
<evidence type="ECO:0000256" key="1">
    <source>
        <dbReference type="SAM" id="MobiDB-lite"/>
    </source>
</evidence>
<keyword evidence="3" id="KW-1185">Reference proteome</keyword>
<name>A0ABQ9I9E2_9NEOP</name>
<protein>
    <submittedName>
        <fullName evidence="2">Uncharacterized protein</fullName>
    </submittedName>
</protein>
<accession>A0ABQ9I9E2</accession>
<evidence type="ECO:0000313" key="3">
    <source>
        <dbReference type="Proteomes" id="UP001159363"/>
    </source>
</evidence>
<organism evidence="2 3">
    <name type="scientific">Dryococelus australis</name>
    <dbReference type="NCBI Taxonomy" id="614101"/>
    <lineage>
        <taxon>Eukaryota</taxon>
        <taxon>Metazoa</taxon>
        <taxon>Ecdysozoa</taxon>
        <taxon>Arthropoda</taxon>
        <taxon>Hexapoda</taxon>
        <taxon>Insecta</taxon>
        <taxon>Pterygota</taxon>
        <taxon>Neoptera</taxon>
        <taxon>Polyneoptera</taxon>
        <taxon>Phasmatodea</taxon>
        <taxon>Verophasmatodea</taxon>
        <taxon>Anareolatae</taxon>
        <taxon>Phasmatidae</taxon>
        <taxon>Eurycanthinae</taxon>
        <taxon>Dryococelus</taxon>
    </lineage>
</organism>
<dbReference type="EMBL" id="JARBHB010000002">
    <property type="protein sequence ID" value="KAJ8892956.1"/>
    <property type="molecule type" value="Genomic_DNA"/>
</dbReference>
<gene>
    <name evidence="2" type="ORF">PR048_005537</name>
</gene>
<proteinExistence type="predicted"/>